<dbReference type="OrthoDB" id="7041918at2"/>
<dbReference type="RefSeq" id="WP_107195499.1">
    <property type="nucleotide sequence ID" value="NZ_CP029462.1"/>
</dbReference>
<dbReference type="AlphaFoldDB" id="A0A346AWB4"/>
<reference evidence="2 3" key="1">
    <citation type="submission" date="2018-05" db="EMBL/GenBank/DDBJ databases">
        <title>Complete genome sequence of Megasphaera sp. AJH120T, isolated from the ceca of a chicken.</title>
        <authorList>
            <person name="Maki J."/>
            <person name="Looft T."/>
        </authorList>
    </citation>
    <scope>NUCLEOTIDE SEQUENCE [LARGE SCALE GENOMIC DNA]</scope>
    <source>
        <strain evidence="2 3">AJH120</strain>
    </source>
</reference>
<keyword evidence="3" id="KW-1185">Reference proteome</keyword>
<dbReference type="InterPro" id="IPR046171">
    <property type="entry name" value="DUF6173"/>
</dbReference>
<dbReference type="Pfam" id="PF19670">
    <property type="entry name" value="DUF6173"/>
    <property type="match status" value="1"/>
</dbReference>
<evidence type="ECO:0000313" key="2">
    <source>
        <dbReference type="EMBL" id="AXL20157.1"/>
    </source>
</evidence>
<protein>
    <submittedName>
        <fullName evidence="2">Uncharacterized protein</fullName>
    </submittedName>
</protein>
<gene>
    <name evidence="2" type="ORF">DKB62_00445</name>
</gene>
<dbReference type="Proteomes" id="UP000254337">
    <property type="component" value="Chromosome"/>
</dbReference>
<proteinExistence type="predicted"/>
<dbReference type="EMBL" id="CP029462">
    <property type="protein sequence ID" value="AXL20157.1"/>
    <property type="molecule type" value="Genomic_DNA"/>
</dbReference>
<sequence>MADEKKEYTAADGRDLLIIPPSAPLDTAEDEDPETPYLASDMYRRIVALINNFESDMPDDMQAGGRLVSAGNITFSIQDVGFWDPNMIVFYGELSDGSHVELVQHLSQLNLLLVAVNRTDDTDKPRRIIGFTTKDEPDTEPAAE</sequence>
<evidence type="ECO:0000313" key="3">
    <source>
        <dbReference type="Proteomes" id="UP000254337"/>
    </source>
</evidence>
<accession>A0A346AWB4</accession>
<name>A0A346AWB4_9FIRM</name>
<feature type="compositionally biased region" description="Basic and acidic residues" evidence="1">
    <location>
        <begin position="1"/>
        <end position="15"/>
    </location>
</feature>
<organism evidence="2 3">
    <name type="scientific">Megasphaera stantonii</name>
    <dbReference type="NCBI Taxonomy" id="2144175"/>
    <lineage>
        <taxon>Bacteria</taxon>
        <taxon>Bacillati</taxon>
        <taxon>Bacillota</taxon>
        <taxon>Negativicutes</taxon>
        <taxon>Veillonellales</taxon>
        <taxon>Veillonellaceae</taxon>
        <taxon>Megasphaera</taxon>
    </lineage>
</organism>
<evidence type="ECO:0000256" key="1">
    <source>
        <dbReference type="SAM" id="MobiDB-lite"/>
    </source>
</evidence>
<dbReference type="KEGG" id="meg:DKB62_00445"/>
<feature type="region of interest" description="Disordered" evidence="1">
    <location>
        <begin position="1"/>
        <end position="36"/>
    </location>
</feature>